<keyword evidence="8" id="KW-1185">Reference proteome</keyword>
<accession>A0A1I0NQB5</accession>
<dbReference type="Gene3D" id="3.40.1280.10">
    <property type="match status" value="1"/>
</dbReference>
<keyword evidence="5 6" id="KW-0819">tRNA processing</keyword>
<feature type="binding site" evidence="6">
    <location>
        <position position="128"/>
    </location>
    <ligand>
        <name>S-adenosyl-L-methionine</name>
        <dbReference type="ChEBI" id="CHEBI:59789"/>
    </ligand>
</feature>
<keyword evidence="4 6" id="KW-0949">S-adenosyl-L-methionine</keyword>
<dbReference type="OrthoDB" id="27492at2157"/>
<comment type="catalytic activity">
    <reaction evidence="6">
        <text>pseudouridine(54) in tRNA + S-adenosyl-L-methionine = N(1)-methylpseudouridine(54) in tRNA + S-adenosyl-L-homocysteine + H(+)</text>
        <dbReference type="Rhea" id="RHEA:55292"/>
        <dbReference type="Rhea" id="RHEA-COMP:14140"/>
        <dbReference type="Rhea" id="RHEA-COMP:14141"/>
        <dbReference type="ChEBI" id="CHEBI:15378"/>
        <dbReference type="ChEBI" id="CHEBI:57856"/>
        <dbReference type="ChEBI" id="CHEBI:59789"/>
        <dbReference type="ChEBI" id="CHEBI:65314"/>
        <dbReference type="ChEBI" id="CHEBI:74890"/>
        <dbReference type="EC" id="2.1.1.257"/>
    </reaction>
</comment>
<dbReference type="PANTHER" id="PTHR40703">
    <property type="entry name" value="TRNA (PSEUDOURIDINE(54)-N(1))-METHYLTRANSFERASE"/>
    <property type="match status" value="1"/>
</dbReference>
<evidence type="ECO:0000256" key="4">
    <source>
        <dbReference type="ARBA" id="ARBA00022691"/>
    </source>
</evidence>
<dbReference type="eggNOG" id="arCOG01239">
    <property type="taxonomic scope" value="Archaea"/>
</dbReference>
<reference evidence="8" key="1">
    <citation type="submission" date="2016-10" db="EMBL/GenBank/DDBJ databases">
        <authorList>
            <person name="Varghese N."/>
        </authorList>
    </citation>
    <scope>NUCLEOTIDE SEQUENCE [LARGE SCALE GENOMIC DNA]</scope>
    <source>
        <strain evidence="8">CGMCC 1.12284</strain>
    </source>
</reference>
<comment type="subunit">
    <text evidence="6">Homodimer.</text>
</comment>
<keyword evidence="2 6" id="KW-0489">Methyltransferase</keyword>
<evidence type="ECO:0000256" key="1">
    <source>
        <dbReference type="ARBA" id="ARBA00022490"/>
    </source>
</evidence>
<organism evidence="7 8">
    <name type="scientific">Natrinema salifodinae</name>
    <dbReference type="NCBI Taxonomy" id="1202768"/>
    <lineage>
        <taxon>Archaea</taxon>
        <taxon>Methanobacteriati</taxon>
        <taxon>Methanobacteriota</taxon>
        <taxon>Stenosarchaea group</taxon>
        <taxon>Halobacteria</taxon>
        <taxon>Halobacteriales</taxon>
        <taxon>Natrialbaceae</taxon>
        <taxon>Natrinema</taxon>
    </lineage>
</organism>
<dbReference type="InterPro" id="IPR029026">
    <property type="entry name" value="tRNA_m1G_MTases_N"/>
</dbReference>
<dbReference type="STRING" id="1202768.SAMN05216285_1994"/>
<proteinExistence type="inferred from homology"/>
<dbReference type="GO" id="GO:0030488">
    <property type="term" value="P:tRNA methylation"/>
    <property type="evidence" value="ECO:0007669"/>
    <property type="project" value="UniProtKB-UniRule"/>
</dbReference>
<dbReference type="RefSeq" id="WP_049990153.1">
    <property type="nucleotide sequence ID" value="NZ_FOIS01000002.1"/>
</dbReference>
<dbReference type="PANTHER" id="PTHR40703:SF1">
    <property type="entry name" value="TRNA (PSEUDOURIDINE(54)-N(1))-METHYLTRANSFERASE"/>
    <property type="match status" value="1"/>
</dbReference>
<evidence type="ECO:0000256" key="2">
    <source>
        <dbReference type="ARBA" id="ARBA00022603"/>
    </source>
</evidence>
<comment type="function">
    <text evidence="6">Specifically catalyzes the N1-methylation of pseudouridine at position 54 (Psi54) in tRNAs.</text>
</comment>
<comment type="caution">
    <text evidence="6">Lacks conserved residue(s) required for the propagation of feature annotation.</text>
</comment>
<dbReference type="Proteomes" id="UP000183275">
    <property type="component" value="Unassembled WGS sequence"/>
</dbReference>
<dbReference type="NCBIfam" id="NF002560">
    <property type="entry name" value="PRK02135.1"/>
    <property type="match status" value="1"/>
</dbReference>
<evidence type="ECO:0000256" key="3">
    <source>
        <dbReference type="ARBA" id="ARBA00022679"/>
    </source>
</evidence>
<dbReference type="EMBL" id="FOIS01000002">
    <property type="protein sequence ID" value="SEW03615.1"/>
    <property type="molecule type" value="Genomic_DNA"/>
</dbReference>
<keyword evidence="3 6" id="KW-0808">Transferase</keyword>
<dbReference type="SUPFAM" id="SSF75217">
    <property type="entry name" value="alpha/beta knot"/>
    <property type="match status" value="1"/>
</dbReference>
<dbReference type="InterPro" id="IPR029028">
    <property type="entry name" value="Alpha/beta_knot_MTases"/>
</dbReference>
<comment type="subcellular location">
    <subcellularLocation>
        <location evidence="6">Cytoplasm</location>
    </subcellularLocation>
</comment>
<dbReference type="HAMAP" id="MF_00587">
    <property type="entry name" value="tRNA_methyltr_TrmY"/>
    <property type="match status" value="1"/>
</dbReference>
<dbReference type="GO" id="GO:0005737">
    <property type="term" value="C:cytoplasm"/>
    <property type="evidence" value="ECO:0007669"/>
    <property type="project" value="UniProtKB-SubCell"/>
</dbReference>
<dbReference type="AlphaFoldDB" id="A0A1I0NQB5"/>
<name>A0A1I0NQB5_9EURY</name>
<dbReference type="EC" id="2.1.1.257" evidence="6"/>
<dbReference type="InterPro" id="IPR007158">
    <property type="entry name" value="TrmY"/>
</dbReference>
<dbReference type="GO" id="GO:0008175">
    <property type="term" value="F:tRNA methyltransferase activity"/>
    <property type="evidence" value="ECO:0007669"/>
    <property type="project" value="UniProtKB-UniRule"/>
</dbReference>
<dbReference type="GO" id="GO:0008757">
    <property type="term" value="F:S-adenosylmethionine-dependent methyltransferase activity"/>
    <property type="evidence" value="ECO:0007669"/>
    <property type="project" value="UniProtKB-UniRule"/>
</dbReference>
<evidence type="ECO:0000256" key="6">
    <source>
        <dbReference type="HAMAP-Rule" id="MF_00587"/>
    </source>
</evidence>
<keyword evidence="1 6" id="KW-0963">Cytoplasm</keyword>
<evidence type="ECO:0000256" key="5">
    <source>
        <dbReference type="ARBA" id="ARBA00022694"/>
    </source>
</evidence>
<protein>
    <recommendedName>
        <fullName evidence="6">tRNA (pseudouridine(54)-N(1))-methyltransferase</fullName>
        <ecNumber evidence="6">2.1.1.257</ecNumber>
    </recommendedName>
</protein>
<gene>
    <name evidence="6" type="primary">trmY</name>
    <name evidence="7" type="ORF">SAMN05216285_1994</name>
</gene>
<comment type="similarity">
    <text evidence="6">Belongs to the methyltransferase superfamily. TrmY family.</text>
</comment>
<sequence length="200" mass="21832">MRQFVLIGHDVPTDPDFSLDDLAGGAGRLDALCRSITASFVTSHGIREDVRVHLIAQDELTIVFDGSDLQRLNPDERSTAALVRKALEHRDEAIGALPAEPSPGIEVYRRGFEATLEELAADGTVVQLHEDGDAAADVDPTALADPIFVLSDHQDFTDDEAALLSDVADRRLRLGPQLLHADQAITIAHHYLDTEGYEQF</sequence>
<evidence type="ECO:0000313" key="7">
    <source>
        <dbReference type="EMBL" id="SEW03615.1"/>
    </source>
</evidence>
<evidence type="ECO:0000313" key="8">
    <source>
        <dbReference type="Proteomes" id="UP000183275"/>
    </source>
</evidence>
<dbReference type="Pfam" id="PF04013">
    <property type="entry name" value="Methyltrn_RNA_2"/>
    <property type="match status" value="1"/>
</dbReference>
<dbReference type="CDD" id="cd18087">
    <property type="entry name" value="TrmY-like"/>
    <property type="match status" value="1"/>
</dbReference>